<proteinExistence type="predicted"/>
<accession>V6LBH8</accession>
<evidence type="ECO:0000313" key="1">
    <source>
        <dbReference type="EMBL" id="EST41815.1"/>
    </source>
</evidence>
<gene>
    <name evidence="1" type="ORF">SS50377_18649</name>
    <name evidence="2" type="ORF">SS50377_25304</name>
</gene>
<dbReference type="EMBL" id="AUWU02000005">
    <property type="protein sequence ID" value="KAH0573185.1"/>
    <property type="molecule type" value="Genomic_DNA"/>
</dbReference>
<dbReference type="VEuPathDB" id="GiardiaDB:SS50377_25304"/>
<dbReference type="Proteomes" id="UP000018208">
    <property type="component" value="Unassembled WGS sequence"/>
</dbReference>
<reference evidence="2" key="2">
    <citation type="submission" date="2020-12" db="EMBL/GenBank/DDBJ databases">
        <title>New Spironucleus salmonicida genome in near-complete chromosomes.</title>
        <authorList>
            <person name="Xu F."/>
            <person name="Kurt Z."/>
            <person name="Jimenez-Gonzalez A."/>
            <person name="Astvaldsson A."/>
            <person name="Andersson J.O."/>
            <person name="Svard S.G."/>
        </authorList>
    </citation>
    <scope>NUCLEOTIDE SEQUENCE</scope>
    <source>
        <strain evidence="2">ATCC 50377</strain>
    </source>
</reference>
<evidence type="ECO:0000313" key="2">
    <source>
        <dbReference type="EMBL" id="KAH0573185.1"/>
    </source>
</evidence>
<sequence length="251" mass="28121">MDPGALYFLRYAPEGFQLSGASRDTTIDVYGKVLASQPSLVSATSPLSITTQTVCLRGRFYAACAHELLEFSPAPSVRMGLRRHGNNALFRHGPRLCFLDQKGAVFDVSDFALSPLCVLRPASRTLVHSVFGRTFAFLDAALFEVRDLRLEPCAIQPLLPLKFSSVNLLIDADDCAFDLLTQKTYPAKADINTDDMAANAIPMEIGWVLRKEWFDRHFDGDFDEIRGAGSREFQDFFRREFEALKRENGVK</sequence>
<dbReference type="AlphaFoldDB" id="V6LBH8"/>
<evidence type="ECO:0000313" key="3">
    <source>
        <dbReference type="Proteomes" id="UP000018208"/>
    </source>
</evidence>
<protein>
    <submittedName>
        <fullName evidence="1">Uncharacterized protein</fullName>
    </submittedName>
</protein>
<organism evidence="1">
    <name type="scientific">Spironucleus salmonicida</name>
    <dbReference type="NCBI Taxonomy" id="348837"/>
    <lineage>
        <taxon>Eukaryota</taxon>
        <taxon>Metamonada</taxon>
        <taxon>Diplomonadida</taxon>
        <taxon>Hexamitidae</taxon>
        <taxon>Hexamitinae</taxon>
        <taxon>Spironucleus</taxon>
    </lineage>
</organism>
<reference evidence="1 2" key="1">
    <citation type="journal article" date="2014" name="PLoS Genet.">
        <title>The Genome of Spironucleus salmonicida Highlights a Fish Pathogen Adapted to Fluctuating Environments.</title>
        <authorList>
            <person name="Xu F."/>
            <person name="Jerlstrom-Hultqvist J."/>
            <person name="Einarsson E."/>
            <person name="Astvaldsson A."/>
            <person name="Svard S.G."/>
            <person name="Andersson J.O."/>
        </authorList>
    </citation>
    <scope>NUCLEOTIDE SEQUENCE</scope>
    <source>
        <strain evidence="2">ATCC 50377</strain>
    </source>
</reference>
<dbReference type="EMBL" id="KI546167">
    <property type="protein sequence ID" value="EST41815.1"/>
    <property type="molecule type" value="Genomic_DNA"/>
</dbReference>
<name>V6LBH8_9EUKA</name>
<keyword evidence="3" id="KW-1185">Reference proteome</keyword>